<comment type="caution">
    <text evidence="2">The sequence shown here is derived from an EMBL/GenBank/DDBJ whole genome shotgun (WGS) entry which is preliminary data.</text>
</comment>
<organism evidence="2 3">
    <name type="scientific">Gnathostoma spinigerum</name>
    <dbReference type="NCBI Taxonomy" id="75299"/>
    <lineage>
        <taxon>Eukaryota</taxon>
        <taxon>Metazoa</taxon>
        <taxon>Ecdysozoa</taxon>
        <taxon>Nematoda</taxon>
        <taxon>Chromadorea</taxon>
        <taxon>Rhabditida</taxon>
        <taxon>Spirurina</taxon>
        <taxon>Gnathostomatomorpha</taxon>
        <taxon>Gnathostomatoidea</taxon>
        <taxon>Gnathostomatidae</taxon>
        <taxon>Gnathostoma</taxon>
    </lineage>
</organism>
<dbReference type="AlphaFoldDB" id="A0ABD6EQ22"/>
<dbReference type="Proteomes" id="UP001608902">
    <property type="component" value="Unassembled WGS sequence"/>
</dbReference>
<accession>A0ABD6EQ22</accession>
<evidence type="ECO:0000313" key="3">
    <source>
        <dbReference type="Proteomes" id="UP001608902"/>
    </source>
</evidence>
<feature type="region of interest" description="Disordered" evidence="1">
    <location>
        <begin position="30"/>
        <end position="78"/>
    </location>
</feature>
<sequence>MNRETLKGDSHETSFCQQNARFNSKNDVIAEEQSSSANALGGSDQPTVRVQPTSMKSPDREGFEAKTETMGDDKDVGSCSCCKQCIRECGMCCVGIMNNC</sequence>
<evidence type="ECO:0000313" key="2">
    <source>
        <dbReference type="EMBL" id="MFH4979399.1"/>
    </source>
</evidence>
<feature type="compositionally biased region" description="Basic and acidic residues" evidence="1">
    <location>
        <begin position="57"/>
        <end position="76"/>
    </location>
</feature>
<evidence type="ECO:0000256" key="1">
    <source>
        <dbReference type="SAM" id="MobiDB-lite"/>
    </source>
</evidence>
<dbReference type="EMBL" id="JBGFUD010004148">
    <property type="protein sequence ID" value="MFH4979399.1"/>
    <property type="molecule type" value="Genomic_DNA"/>
</dbReference>
<feature type="compositionally biased region" description="Polar residues" evidence="1">
    <location>
        <begin position="30"/>
        <end position="56"/>
    </location>
</feature>
<reference evidence="2 3" key="1">
    <citation type="submission" date="2024-08" db="EMBL/GenBank/DDBJ databases">
        <title>Gnathostoma spinigerum genome.</title>
        <authorList>
            <person name="Gonzalez-Bertolin B."/>
            <person name="Monzon S."/>
            <person name="Zaballos A."/>
            <person name="Jimenez P."/>
            <person name="Dekumyoy P."/>
            <person name="Varona S."/>
            <person name="Cuesta I."/>
            <person name="Sumanam S."/>
            <person name="Adisakwattana P."/>
            <person name="Gasser R.B."/>
            <person name="Hernandez-Gonzalez A."/>
            <person name="Young N.D."/>
            <person name="Perteguer M.J."/>
        </authorList>
    </citation>
    <scope>NUCLEOTIDE SEQUENCE [LARGE SCALE GENOMIC DNA]</scope>
    <source>
        <strain evidence="2">AL3</strain>
        <tissue evidence="2">Liver</tissue>
    </source>
</reference>
<keyword evidence="3" id="KW-1185">Reference proteome</keyword>
<protein>
    <submittedName>
        <fullName evidence="2">Uncharacterized protein</fullName>
    </submittedName>
</protein>
<name>A0ABD6EQ22_9BILA</name>
<gene>
    <name evidence="2" type="ORF">AB6A40_006108</name>
</gene>
<proteinExistence type="predicted"/>